<dbReference type="Proteomes" id="UP000452235">
    <property type="component" value="Unassembled WGS sequence"/>
</dbReference>
<accession>A0A5M3Z961</accession>
<comment type="caution">
    <text evidence="1">The sequence shown here is derived from an EMBL/GenBank/DDBJ whole genome shotgun (WGS) entry which is preliminary data.</text>
</comment>
<keyword evidence="2" id="KW-1185">Reference proteome</keyword>
<evidence type="ECO:0000313" key="2">
    <source>
        <dbReference type="Proteomes" id="UP000452235"/>
    </source>
</evidence>
<dbReference type="EMBL" id="BLJY01000010">
    <property type="protein sequence ID" value="GFF19386.1"/>
    <property type="molecule type" value="Genomic_DNA"/>
</dbReference>
<organism evidence="1 2">
    <name type="scientific">Aspergillus terreus</name>
    <dbReference type="NCBI Taxonomy" id="33178"/>
    <lineage>
        <taxon>Eukaryota</taxon>
        <taxon>Fungi</taxon>
        <taxon>Dikarya</taxon>
        <taxon>Ascomycota</taxon>
        <taxon>Pezizomycotina</taxon>
        <taxon>Eurotiomycetes</taxon>
        <taxon>Eurotiomycetidae</taxon>
        <taxon>Eurotiales</taxon>
        <taxon>Aspergillaceae</taxon>
        <taxon>Aspergillus</taxon>
        <taxon>Aspergillus subgen. Circumdati</taxon>
    </lineage>
</organism>
<gene>
    <name evidence="1" type="ORF">ATEIFO6365_0010015900</name>
</gene>
<sequence>MKLSYTSIICLFAGTSWAAAIDARQTQQVTVALSNDRSGAYASVSISPDGTDKSISALFGGTSVGATGSVLASSAQLASFPPTIKCVIVNGGATIATLTAQKTYVDLDGNPAVANPVNLSGGVLRCSV</sequence>
<dbReference type="AlphaFoldDB" id="A0A5M3Z961"/>
<name>A0A5M3Z961_ASPTE</name>
<protein>
    <submittedName>
        <fullName evidence="1">Uncharacterized protein</fullName>
    </submittedName>
</protein>
<evidence type="ECO:0000313" key="1">
    <source>
        <dbReference type="EMBL" id="GFF19386.1"/>
    </source>
</evidence>
<reference evidence="1 2" key="1">
    <citation type="submission" date="2020-01" db="EMBL/GenBank/DDBJ databases">
        <title>Aspergillus terreus IFO 6365 whole genome shotgun sequence.</title>
        <authorList>
            <person name="Kanamasa S."/>
            <person name="Takahashi H."/>
        </authorList>
    </citation>
    <scope>NUCLEOTIDE SEQUENCE [LARGE SCALE GENOMIC DNA]</scope>
    <source>
        <strain evidence="1 2">IFO 6365</strain>
    </source>
</reference>
<dbReference type="OrthoDB" id="3497702at2759"/>
<proteinExistence type="predicted"/>